<evidence type="ECO:0000256" key="1">
    <source>
        <dbReference type="ARBA" id="ARBA00001554"/>
    </source>
</evidence>
<dbReference type="GO" id="GO:0008124">
    <property type="term" value="F:4-alpha-hydroxytetrahydrobiopterin dehydratase activity"/>
    <property type="evidence" value="ECO:0007669"/>
    <property type="project" value="UniProtKB-EC"/>
</dbReference>
<dbReference type="EC" id="4.2.1.96" evidence="3"/>
<gene>
    <name evidence="6" type="ORF">B0T24DRAFT_367186</name>
</gene>
<protein>
    <recommendedName>
        <fullName evidence="3">4a-hydroxytetrahydrobiopterin dehydratase</fullName>
        <ecNumber evidence="3">4.2.1.96</ecNumber>
    </recommendedName>
    <alternativeName>
        <fullName evidence="5">4-alpha-hydroxy-tetrahydropterin dehydratase</fullName>
    </alternativeName>
</protein>
<dbReference type="InterPro" id="IPR001533">
    <property type="entry name" value="Pterin_deHydtase"/>
</dbReference>
<dbReference type="PANTHER" id="PTHR12599:SF0">
    <property type="entry name" value="PTERIN-4-ALPHA-CARBINOLAMINE DEHYDRATASE"/>
    <property type="match status" value="1"/>
</dbReference>
<dbReference type="Pfam" id="PF01329">
    <property type="entry name" value="Pterin_4a"/>
    <property type="match status" value="1"/>
</dbReference>
<evidence type="ECO:0000313" key="6">
    <source>
        <dbReference type="EMBL" id="KAK3366719.1"/>
    </source>
</evidence>
<comment type="similarity">
    <text evidence="2">Belongs to the pterin-4-alpha-carbinolamine dehydratase family.</text>
</comment>
<dbReference type="AlphaFoldDB" id="A0AAE0N276"/>
<evidence type="ECO:0000256" key="3">
    <source>
        <dbReference type="ARBA" id="ARBA00013252"/>
    </source>
</evidence>
<dbReference type="PANTHER" id="PTHR12599">
    <property type="entry name" value="PTERIN-4-ALPHA-CARBINOLAMINE DEHYDRATASE"/>
    <property type="match status" value="1"/>
</dbReference>
<proteinExistence type="inferred from homology"/>
<dbReference type="EMBL" id="JAULSN010000007">
    <property type="protein sequence ID" value="KAK3366719.1"/>
    <property type="molecule type" value="Genomic_DNA"/>
</dbReference>
<reference evidence="6" key="1">
    <citation type="journal article" date="2023" name="Mol. Phylogenet. Evol.">
        <title>Genome-scale phylogeny and comparative genomics of the fungal order Sordariales.</title>
        <authorList>
            <person name="Hensen N."/>
            <person name="Bonometti L."/>
            <person name="Westerberg I."/>
            <person name="Brannstrom I.O."/>
            <person name="Guillou S."/>
            <person name="Cros-Aarteil S."/>
            <person name="Calhoun S."/>
            <person name="Haridas S."/>
            <person name="Kuo A."/>
            <person name="Mondo S."/>
            <person name="Pangilinan J."/>
            <person name="Riley R."/>
            <person name="LaButti K."/>
            <person name="Andreopoulos B."/>
            <person name="Lipzen A."/>
            <person name="Chen C."/>
            <person name="Yan M."/>
            <person name="Daum C."/>
            <person name="Ng V."/>
            <person name="Clum A."/>
            <person name="Steindorff A."/>
            <person name="Ohm R.A."/>
            <person name="Martin F."/>
            <person name="Silar P."/>
            <person name="Natvig D.O."/>
            <person name="Lalanne C."/>
            <person name="Gautier V."/>
            <person name="Ament-Velasquez S.L."/>
            <person name="Kruys A."/>
            <person name="Hutchinson M.I."/>
            <person name="Powell A.J."/>
            <person name="Barry K."/>
            <person name="Miller A.N."/>
            <person name="Grigoriev I.V."/>
            <person name="Debuchy R."/>
            <person name="Gladieux P."/>
            <person name="Hiltunen Thoren M."/>
            <person name="Johannesson H."/>
        </authorList>
    </citation>
    <scope>NUCLEOTIDE SEQUENCE</scope>
    <source>
        <strain evidence="6">CBS 958.72</strain>
    </source>
</reference>
<keyword evidence="7" id="KW-1185">Reference proteome</keyword>
<comment type="catalytic activity">
    <reaction evidence="1">
        <text>(4aS,6R)-4a-hydroxy-L-erythro-5,6,7,8-tetrahydrobiopterin = (6R)-L-erythro-6,7-dihydrobiopterin + H2O</text>
        <dbReference type="Rhea" id="RHEA:11920"/>
        <dbReference type="ChEBI" id="CHEBI:15377"/>
        <dbReference type="ChEBI" id="CHEBI:15642"/>
        <dbReference type="ChEBI" id="CHEBI:43120"/>
        <dbReference type="EC" id="4.2.1.96"/>
    </reaction>
</comment>
<organism evidence="6 7">
    <name type="scientific">Lasiosphaeria ovina</name>
    <dbReference type="NCBI Taxonomy" id="92902"/>
    <lineage>
        <taxon>Eukaryota</taxon>
        <taxon>Fungi</taxon>
        <taxon>Dikarya</taxon>
        <taxon>Ascomycota</taxon>
        <taxon>Pezizomycotina</taxon>
        <taxon>Sordariomycetes</taxon>
        <taxon>Sordariomycetidae</taxon>
        <taxon>Sordariales</taxon>
        <taxon>Lasiosphaeriaceae</taxon>
        <taxon>Lasiosphaeria</taxon>
    </lineage>
</organism>
<keyword evidence="4" id="KW-0456">Lyase</keyword>
<dbReference type="CDD" id="cd00488">
    <property type="entry name" value="PCD_DCoH"/>
    <property type="match status" value="1"/>
</dbReference>
<dbReference type="SUPFAM" id="SSF55248">
    <property type="entry name" value="PCD-like"/>
    <property type="match status" value="1"/>
</dbReference>
<dbReference type="Proteomes" id="UP001287356">
    <property type="component" value="Unassembled WGS sequence"/>
</dbReference>
<comment type="caution">
    <text evidence="6">The sequence shown here is derived from an EMBL/GenBank/DDBJ whole genome shotgun (WGS) entry which is preliminary data.</text>
</comment>
<dbReference type="GO" id="GO:0006729">
    <property type="term" value="P:tetrahydrobiopterin biosynthetic process"/>
    <property type="evidence" value="ECO:0007669"/>
    <property type="project" value="InterPro"/>
</dbReference>
<reference evidence="6" key="2">
    <citation type="submission" date="2023-06" db="EMBL/GenBank/DDBJ databases">
        <authorList>
            <consortium name="Lawrence Berkeley National Laboratory"/>
            <person name="Haridas S."/>
            <person name="Hensen N."/>
            <person name="Bonometti L."/>
            <person name="Westerberg I."/>
            <person name="Brannstrom I.O."/>
            <person name="Guillou S."/>
            <person name="Cros-Aarteil S."/>
            <person name="Calhoun S."/>
            <person name="Kuo A."/>
            <person name="Mondo S."/>
            <person name="Pangilinan J."/>
            <person name="Riley R."/>
            <person name="Labutti K."/>
            <person name="Andreopoulos B."/>
            <person name="Lipzen A."/>
            <person name="Chen C."/>
            <person name="Yanf M."/>
            <person name="Daum C."/>
            <person name="Ng V."/>
            <person name="Clum A."/>
            <person name="Steindorff A."/>
            <person name="Ohm R."/>
            <person name="Martin F."/>
            <person name="Silar P."/>
            <person name="Natvig D."/>
            <person name="Lalanne C."/>
            <person name="Gautier V."/>
            <person name="Ament-Velasquez S.L."/>
            <person name="Kruys A."/>
            <person name="Hutchinson M.I."/>
            <person name="Powell A.J."/>
            <person name="Barry K."/>
            <person name="Miller A.N."/>
            <person name="Grigoriev I.V."/>
            <person name="Debuchy R."/>
            <person name="Gladieux P."/>
            <person name="Thoren M.H."/>
            <person name="Johannesson H."/>
        </authorList>
    </citation>
    <scope>NUCLEOTIDE SEQUENCE</scope>
    <source>
        <strain evidence="6">CBS 958.72</strain>
    </source>
</reference>
<sequence>MLLSKLALSRRTAQVVATFISGPILIRAHPQSKKLIIYYPAYARPMATGIALPQLRVSDGENSEILEKDMGDLVSLGWKADSDNMGLEASFTFPNFGKAADFITLVNIQSKILNHHAETYNTYKMVYLHWTTHRPRGLSAKDIQMARWCHDQAASLGGQYMDDVTSWKNGCVGGENPSV</sequence>
<accession>A0AAE0N276</accession>
<evidence type="ECO:0000256" key="4">
    <source>
        <dbReference type="ARBA" id="ARBA00023239"/>
    </source>
</evidence>
<dbReference type="Gene3D" id="3.30.1360.20">
    <property type="entry name" value="Transcriptional coactivator/pterin dehydratase"/>
    <property type="match status" value="1"/>
</dbReference>
<evidence type="ECO:0000313" key="7">
    <source>
        <dbReference type="Proteomes" id="UP001287356"/>
    </source>
</evidence>
<name>A0AAE0N276_9PEZI</name>
<evidence type="ECO:0000256" key="5">
    <source>
        <dbReference type="ARBA" id="ARBA00030497"/>
    </source>
</evidence>
<dbReference type="InterPro" id="IPR036428">
    <property type="entry name" value="PCD_sf"/>
</dbReference>
<evidence type="ECO:0000256" key="2">
    <source>
        <dbReference type="ARBA" id="ARBA00006472"/>
    </source>
</evidence>